<dbReference type="Proteomes" id="UP001416858">
    <property type="component" value="Unassembled WGS sequence"/>
</dbReference>
<evidence type="ECO:0000313" key="2">
    <source>
        <dbReference type="Proteomes" id="UP001416858"/>
    </source>
</evidence>
<proteinExistence type="predicted"/>
<gene>
    <name evidence="1" type="ORF">Rcae01_04088</name>
</gene>
<keyword evidence="2" id="KW-1185">Reference proteome</keyword>
<reference evidence="1 2" key="1">
    <citation type="submission" date="2024-02" db="EMBL/GenBank/DDBJ databases">
        <title>Rhodopirellula caenicola NBRC 110016.</title>
        <authorList>
            <person name="Ichikawa N."/>
            <person name="Katano-Makiyama Y."/>
            <person name="Hidaka K."/>
        </authorList>
    </citation>
    <scope>NUCLEOTIDE SEQUENCE [LARGE SCALE GENOMIC DNA]</scope>
    <source>
        <strain evidence="1 2">NBRC 110016</strain>
    </source>
</reference>
<comment type="caution">
    <text evidence="1">The sequence shown here is derived from an EMBL/GenBank/DDBJ whole genome shotgun (WGS) entry which is preliminary data.</text>
</comment>
<organism evidence="1 2">
    <name type="scientific">Novipirellula caenicola</name>
    <dbReference type="NCBI Taxonomy" id="1536901"/>
    <lineage>
        <taxon>Bacteria</taxon>
        <taxon>Pseudomonadati</taxon>
        <taxon>Planctomycetota</taxon>
        <taxon>Planctomycetia</taxon>
        <taxon>Pirellulales</taxon>
        <taxon>Pirellulaceae</taxon>
        <taxon>Novipirellula</taxon>
    </lineage>
</organism>
<name>A0ABP9VTZ6_9BACT</name>
<protein>
    <submittedName>
        <fullName evidence="1">Uncharacterized protein</fullName>
    </submittedName>
</protein>
<evidence type="ECO:0000313" key="1">
    <source>
        <dbReference type="EMBL" id="GAA5508621.1"/>
    </source>
</evidence>
<accession>A0ABP9VTZ6</accession>
<sequence>MVAGVPSYPILNVAALRFIYPTEFKTMLRQISLSLVCLVVPMTFTAAGCTGSAEGQITATPDELAEFQIQQQRDIQAAQERAKTEKP</sequence>
<dbReference type="EMBL" id="BAABRO010000010">
    <property type="protein sequence ID" value="GAA5508621.1"/>
    <property type="molecule type" value="Genomic_DNA"/>
</dbReference>